<evidence type="ECO:0000313" key="2">
    <source>
        <dbReference type="Proteomes" id="UP000190675"/>
    </source>
</evidence>
<proteinExistence type="predicted"/>
<gene>
    <name evidence="1" type="ORF">SAMN05444169_3704</name>
</gene>
<organism evidence="1 2">
    <name type="scientific">Bradyrhizobium erythrophlei</name>
    <dbReference type="NCBI Taxonomy" id="1437360"/>
    <lineage>
        <taxon>Bacteria</taxon>
        <taxon>Pseudomonadati</taxon>
        <taxon>Pseudomonadota</taxon>
        <taxon>Alphaproteobacteria</taxon>
        <taxon>Hyphomicrobiales</taxon>
        <taxon>Nitrobacteraceae</taxon>
        <taxon>Bradyrhizobium</taxon>
    </lineage>
</organism>
<accession>A0A1M5LWX3</accession>
<protein>
    <submittedName>
        <fullName evidence="1">Uncharacterized protein</fullName>
    </submittedName>
</protein>
<dbReference type="EMBL" id="LT670818">
    <property type="protein sequence ID" value="SHG69525.1"/>
    <property type="molecule type" value="Genomic_DNA"/>
</dbReference>
<sequence>MPKRRTNKHRGAISEHHAAWLDGDRKAGFLVSLNHGFVLQELWDRAGDSENFRWEPGMQYPEPR</sequence>
<dbReference type="AlphaFoldDB" id="A0A1M5LWX3"/>
<evidence type="ECO:0000313" key="1">
    <source>
        <dbReference type="EMBL" id="SHG69525.1"/>
    </source>
</evidence>
<name>A0A1M5LWX3_9BRAD</name>
<dbReference type="Proteomes" id="UP000190675">
    <property type="component" value="Chromosome I"/>
</dbReference>
<reference evidence="1 2" key="1">
    <citation type="submission" date="2016-11" db="EMBL/GenBank/DDBJ databases">
        <authorList>
            <person name="Jaros S."/>
            <person name="Januszkiewicz K."/>
            <person name="Wedrychowicz H."/>
        </authorList>
    </citation>
    <scope>NUCLEOTIDE SEQUENCE [LARGE SCALE GENOMIC DNA]</scope>
    <source>
        <strain evidence="1 2">GAS242</strain>
    </source>
</reference>